<feature type="region of interest" description="Disordered" evidence="1">
    <location>
        <begin position="21"/>
        <end position="57"/>
    </location>
</feature>
<evidence type="ECO:0000256" key="1">
    <source>
        <dbReference type="SAM" id="MobiDB-lite"/>
    </source>
</evidence>
<evidence type="ECO:0008006" key="6">
    <source>
        <dbReference type="Google" id="ProtNLM"/>
    </source>
</evidence>
<sequence length="685" mass="76009">MSIPFPTIDEDTSHTFTAFPSIEEPRRPLRNKNRPTAFYGSPNPRAPPQPFSKSAAKRESVMALGSIQHLQHLYAKNGLASKARPSNVRDASDLVLALGPSAADEGMLEPPPRVQLPPSPDPPILDAPNWNKPQSPSVAPQTDPELLKPAVERDIQLIRKLWALDASEDQTVDILQLLKSTTSAIRSVQQYAMALPLDDVSPSTSSQAAIGHRRLPTLRSISYNISTASRQFRAPNPRKTRASLGSPNQGELLDPLTLVRNSALEVLAALQEIEERCRVDSSTTNDHSDSNFFLSINDQSQLETLETAEYHQNADSFTQIPTIEQPPAESSVSNNPTGNTIGATSIATHYTGSGKPVPVWQDYETPDINTLTNAEEAGDRPSRERWEERLLSSNGYIYRSDINIKADFEKERKITAKYIALVEKMFLDTSQTVSTKAKPRHSSPTSLSSPSSTSESHLDDALTDMSINNSNENDDDSHLPEWAQKTLYQNDPLGRLYALFMSYLPSSLKILLPSPSEDPSGFMDRISDGQMLCIVFNNILRRSRRPWGFIPPQDIHDIVGLEKEELEANDDNNKSKSKTSWTFRRTDNLRIWAAALKLRYLISLSPSILPTLPHILTNKPPSIENGEQDGQSPIIASLLGHQKSSFNAKAVAQRLDGWEQSLGYAAGRYLEAVVHEYRLQEGLNN</sequence>
<dbReference type="AlphaFoldDB" id="A0A4T0M6C1"/>
<name>A0A4T0M6C1_9BASI</name>
<feature type="compositionally biased region" description="Pro residues" evidence="1">
    <location>
        <begin position="109"/>
        <end position="125"/>
    </location>
</feature>
<evidence type="ECO:0000313" key="4">
    <source>
        <dbReference type="Proteomes" id="UP000305647"/>
    </source>
</evidence>
<gene>
    <name evidence="3" type="ORF">E3Q10_02577</name>
    <name evidence="2" type="ORF">E3Q22_02882</name>
</gene>
<feature type="compositionally biased region" description="Low complexity" evidence="1">
    <location>
        <begin position="442"/>
        <end position="455"/>
    </location>
</feature>
<evidence type="ECO:0000313" key="5">
    <source>
        <dbReference type="Proteomes" id="UP000310685"/>
    </source>
</evidence>
<proteinExistence type="predicted"/>
<reference evidence="4 5" key="1">
    <citation type="submission" date="2019-03" db="EMBL/GenBank/DDBJ databases">
        <title>Sequencing 25 genomes of Wallemia mellicola.</title>
        <authorList>
            <person name="Gostincar C."/>
        </authorList>
    </citation>
    <scope>NUCLEOTIDE SEQUENCE [LARGE SCALE GENOMIC DNA]</scope>
    <source>
        <strain evidence="2 5">EXF-6152</strain>
        <strain evidence="3 4">EXF-8738</strain>
    </source>
</reference>
<dbReference type="Proteomes" id="UP000305647">
    <property type="component" value="Unassembled WGS sequence"/>
</dbReference>
<dbReference type="EMBL" id="SPRC01000031">
    <property type="protein sequence ID" value="TIB77776.1"/>
    <property type="molecule type" value="Genomic_DNA"/>
</dbReference>
<evidence type="ECO:0000313" key="2">
    <source>
        <dbReference type="EMBL" id="TIB77776.1"/>
    </source>
</evidence>
<dbReference type="Proteomes" id="UP000310685">
    <property type="component" value="Unassembled WGS sequence"/>
</dbReference>
<evidence type="ECO:0000313" key="3">
    <source>
        <dbReference type="EMBL" id="TIC29467.1"/>
    </source>
</evidence>
<dbReference type="PANTHER" id="PTHR38702">
    <property type="entry name" value="CALPONIN-HOMOLOGY (CH) DOMAIN-CONTAINING PROTEIN"/>
    <property type="match status" value="1"/>
</dbReference>
<protein>
    <recommendedName>
        <fullName evidence="6">Calponin-homology (CH) domain-containing protein</fullName>
    </recommendedName>
</protein>
<dbReference type="PANTHER" id="PTHR38702:SF1">
    <property type="entry name" value="CALPONIN-HOMOLOGY (CH) DOMAIN-CONTAINING PROTEIN"/>
    <property type="match status" value="1"/>
</dbReference>
<accession>A0A4T0M6C1</accession>
<feature type="region of interest" description="Disordered" evidence="1">
    <location>
        <begin position="433"/>
        <end position="458"/>
    </location>
</feature>
<organism evidence="2 5">
    <name type="scientific">Wallemia mellicola</name>
    <dbReference type="NCBI Taxonomy" id="1708541"/>
    <lineage>
        <taxon>Eukaryota</taxon>
        <taxon>Fungi</taxon>
        <taxon>Dikarya</taxon>
        <taxon>Basidiomycota</taxon>
        <taxon>Wallemiomycotina</taxon>
        <taxon>Wallemiomycetes</taxon>
        <taxon>Wallemiales</taxon>
        <taxon>Wallemiaceae</taxon>
        <taxon>Wallemia</taxon>
    </lineage>
</organism>
<dbReference type="EMBL" id="SPRO01000027">
    <property type="protein sequence ID" value="TIC29467.1"/>
    <property type="molecule type" value="Genomic_DNA"/>
</dbReference>
<feature type="region of interest" description="Disordered" evidence="1">
    <location>
        <begin position="325"/>
        <end position="347"/>
    </location>
</feature>
<feature type="compositionally biased region" description="Polar residues" evidence="1">
    <location>
        <begin position="131"/>
        <end position="140"/>
    </location>
</feature>
<feature type="region of interest" description="Disordered" evidence="1">
    <location>
        <begin position="102"/>
        <end position="143"/>
    </location>
</feature>
<comment type="caution">
    <text evidence="2">The sequence shown here is derived from an EMBL/GenBank/DDBJ whole genome shotgun (WGS) entry which is preliminary data.</text>
</comment>